<evidence type="ECO:0000256" key="2">
    <source>
        <dbReference type="SAM" id="MobiDB-lite"/>
    </source>
</evidence>
<feature type="region of interest" description="Disordered" evidence="2">
    <location>
        <begin position="1"/>
        <end position="22"/>
    </location>
</feature>
<comment type="caution">
    <text evidence="3">The sequence shown here is derived from an EMBL/GenBank/DDBJ whole genome shotgun (WGS) entry which is preliminary data.</text>
</comment>
<dbReference type="InterPro" id="IPR001969">
    <property type="entry name" value="Aspartic_peptidase_AS"/>
</dbReference>
<gene>
    <name evidence="3" type="ORF">VP01_6447g1</name>
</gene>
<dbReference type="SUPFAM" id="SSF50630">
    <property type="entry name" value="Acid proteases"/>
    <property type="match status" value="1"/>
</dbReference>
<dbReference type="CDD" id="cd00303">
    <property type="entry name" value="retropepsin_like"/>
    <property type="match status" value="1"/>
</dbReference>
<keyword evidence="1" id="KW-0378">Hydrolase</keyword>
<keyword evidence="1" id="KW-0645">Protease</keyword>
<sequence>TPWTKFPTPRQPLGGADPRQLSGLSCPPTLTSLWVMKVRRQKFIFERQLFTLFGDPNKVQNAKASTYIAQFQTLQLRIDWNDAAFALHFRKGLPSRITDQLALTDALKYKKKFPAKPFTPSASTSAPRSRKPTEIASVLNKEGQLNSEERARREREGLCLYCGGKHELDSCVKQITPCEITNDVPGLRLILSDSSNQPYRVLLDSGANVSFISLEFAKRKSLPLTEINSFPVYLVNSLKEPSFWLQMGLNGLGCPWDGRHHPRP</sequence>
<dbReference type="GO" id="GO:0006508">
    <property type="term" value="P:proteolysis"/>
    <property type="evidence" value="ECO:0007669"/>
    <property type="project" value="InterPro"/>
</dbReference>
<organism evidence="3 4">
    <name type="scientific">Puccinia sorghi</name>
    <dbReference type="NCBI Taxonomy" id="27349"/>
    <lineage>
        <taxon>Eukaryota</taxon>
        <taxon>Fungi</taxon>
        <taxon>Dikarya</taxon>
        <taxon>Basidiomycota</taxon>
        <taxon>Pucciniomycotina</taxon>
        <taxon>Pucciniomycetes</taxon>
        <taxon>Pucciniales</taxon>
        <taxon>Pucciniaceae</taxon>
        <taxon>Puccinia</taxon>
    </lineage>
</organism>
<dbReference type="GO" id="GO:0004190">
    <property type="term" value="F:aspartic-type endopeptidase activity"/>
    <property type="evidence" value="ECO:0007669"/>
    <property type="project" value="UniProtKB-KW"/>
</dbReference>
<name>A0A0L6UGL3_9BASI</name>
<evidence type="ECO:0000313" key="3">
    <source>
        <dbReference type="EMBL" id="KNZ47377.1"/>
    </source>
</evidence>
<evidence type="ECO:0000313" key="4">
    <source>
        <dbReference type="Proteomes" id="UP000037035"/>
    </source>
</evidence>
<accession>A0A0L6UGL3</accession>
<reference evidence="3 4" key="1">
    <citation type="submission" date="2015-08" db="EMBL/GenBank/DDBJ databases">
        <title>Next Generation Sequencing and Analysis of the Genome of Puccinia sorghi L Schw, the Causal Agent of Maize Common Rust.</title>
        <authorList>
            <person name="Rochi L."/>
            <person name="Burguener G."/>
            <person name="Darino M."/>
            <person name="Turjanski A."/>
            <person name="Kreff E."/>
            <person name="Dieguez M.J."/>
            <person name="Sacco F."/>
        </authorList>
    </citation>
    <scope>NUCLEOTIDE SEQUENCE [LARGE SCALE GENOMIC DNA]</scope>
    <source>
        <strain evidence="3 4">RO10H11247</strain>
    </source>
</reference>
<keyword evidence="4" id="KW-1185">Reference proteome</keyword>
<dbReference type="EMBL" id="LAVV01011771">
    <property type="protein sequence ID" value="KNZ47377.1"/>
    <property type="molecule type" value="Genomic_DNA"/>
</dbReference>
<keyword evidence="1" id="KW-0064">Aspartyl protease</keyword>
<dbReference type="InterPro" id="IPR021109">
    <property type="entry name" value="Peptidase_aspartic_dom_sf"/>
</dbReference>
<dbReference type="VEuPathDB" id="FungiDB:VP01_6447g1"/>
<dbReference type="Proteomes" id="UP000037035">
    <property type="component" value="Unassembled WGS sequence"/>
</dbReference>
<feature type="non-terminal residue" evidence="3">
    <location>
        <position position="1"/>
    </location>
</feature>
<dbReference type="OrthoDB" id="4847360at2759"/>
<dbReference type="InterPro" id="IPR032567">
    <property type="entry name" value="RTL1-rel"/>
</dbReference>
<proteinExistence type="predicted"/>
<dbReference type="PANTHER" id="PTHR15503">
    <property type="entry name" value="LDOC1 RELATED"/>
    <property type="match status" value="1"/>
</dbReference>
<dbReference type="AlphaFoldDB" id="A0A0L6UGL3"/>
<dbReference type="PANTHER" id="PTHR15503:SF22">
    <property type="entry name" value="TRANSPOSON TY3-I GAG POLYPROTEIN"/>
    <property type="match status" value="1"/>
</dbReference>
<evidence type="ECO:0000256" key="1">
    <source>
        <dbReference type="ARBA" id="ARBA00022750"/>
    </source>
</evidence>
<protein>
    <submittedName>
        <fullName evidence="3">Uncharacterized protein</fullName>
    </submittedName>
</protein>
<feature type="region of interest" description="Disordered" evidence="2">
    <location>
        <begin position="117"/>
        <end position="136"/>
    </location>
</feature>
<dbReference type="PROSITE" id="PS00141">
    <property type="entry name" value="ASP_PROTEASE"/>
    <property type="match status" value="1"/>
</dbReference>